<name>A0A8T0VYW8_PANVG</name>
<dbReference type="Proteomes" id="UP000823388">
    <property type="component" value="Chromosome 2K"/>
</dbReference>
<feature type="compositionally biased region" description="Basic and acidic residues" evidence="3">
    <location>
        <begin position="224"/>
        <end position="241"/>
    </location>
</feature>
<keyword evidence="6" id="KW-1185">Reference proteome</keyword>
<dbReference type="SMART" id="SM00360">
    <property type="entry name" value="RRM"/>
    <property type="match status" value="1"/>
</dbReference>
<comment type="caution">
    <text evidence="5">The sequence shown here is derived from an EMBL/GenBank/DDBJ whole genome shotgun (WGS) entry which is preliminary data.</text>
</comment>
<accession>A0A8T0VYW8</accession>
<gene>
    <name evidence="5" type="ORF">PVAP13_2KG083700</name>
</gene>
<dbReference type="AlphaFoldDB" id="A0A8T0VYW8"/>
<organism evidence="5 6">
    <name type="scientific">Panicum virgatum</name>
    <name type="common">Blackwell switchgrass</name>
    <dbReference type="NCBI Taxonomy" id="38727"/>
    <lineage>
        <taxon>Eukaryota</taxon>
        <taxon>Viridiplantae</taxon>
        <taxon>Streptophyta</taxon>
        <taxon>Embryophyta</taxon>
        <taxon>Tracheophyta</taxon>
        <taxon>Spermatophyta</taxon>
        <taxon>Magnoliopsida</taxon>
        <taxon>Liliopsida</taxon>
        <taxon>Poales</taxon>
        <taxon>Poaceae</taxon>
        <taxon>PACMAD clade</taxon>
        <taxon>Panicoideae</taxon>
        <taxon>Panicodae</taxon>
        <taxon>Paniceae</taxon>
        <taxon>Panicinae</taxon>
        <taxon>Panicum</taxon>
        <taxon>Panicum sect. Hiantes</taxon>
    </lineage>
</organism>
<feature type="compositionally biased region" description="Low complexity" evidence="3">
    <location>
        <begin position="208"/>
        <end position="223"/>
    </location>
</feature>
<proteinExistence type="predicted"/>
<feature type="compositionally biased region" description="Basic residues" evidence="3">
    <location>
        <begin position="127"/>
        <end position="143"/>
    </location>
</feature>
<protein>
    <recommendedName>
        <fullName evidence="4">RRM domain-containing protein</fullName>
    </recommendedName>
</protein>
<dbReference type="GO" id="GO:0003723">
    <property type="term" value="F:RNA binding"/>
    <property type="evidence" value="ECO:0007669"/>
    <property type="project" value="UniProtKB-UniRule"/>
</dbReference>
<dbReference type="Pfam" id="PF00076">
    <property type="entry name" value="RRM_1"/>
    <property type="match status" value="1"/>
</dbReference>
<feature type="compositionally biased region" description="Polar residues" evidence="3">
    <location>
        <begin position="194"/>
        <end position="206"/>
    </location>
</feature>
<dbReference type="EMBL" id="CM029039">
    <property type="protein sequence ID" value="KAG2640318.1"/>
    <property type="molecule type" value="Genomic_DNA"/>
</dbReference>
<dbReference type="InterPro" id="IPR012677">
    <property type="entry name" value="Nucleotide-bd_a/b_plait_sf"/>
</dbReference>
<dbReference type="PROSITE" id="PS50102">
    <property type="entry name" value="RRM"/>
    <property type="match status" value="1"/>
</dbReference>
<feature type="compositionally biased region" description="Low complexity" evidence="3">
    <location>
        <begin position="147"/>
        <end position="176"/>
    </location>
</feature>
<evidence type="ECO:0000256" key="3">
    <source>
        <dbReference type="SAM" id="MobiDB-lite"/>
    </source>
</evidence>
<feature type="region of interest" description="Disordered" evidence="3">
    <location>
        <begin position="1"/>
        <end position="246"/>
    </location>
</feature>
<sequence length="443" mass="46687">MSSPGRRTPPLWPREEQPPIPAALLPPKKRWAWLSRTQTPAEATAPVPTAPPAAPQIHATPAAAAAASPLAAPAPHVDAPAAASPPPAASKKQLSSPLPPLAGDHKPHAPLPPAADGKPATPPPSKTVRKVVRKVRKVVKKVVPKGTTTSAAAAARKETTNAAEAAVAGASQLQAVADEEPEPGEFVPDKPATDRNNAVAGSQQSLLGEEAAAEAEAAAAGEPAGEKKLTVSGCKGEERGEVGMSGRQKRMREVFVGGLDGDAKEEDVRAVLAAAGEITEVRMIMDPVVATKNRGYCFVRYREAAQARKAIAELGKVKICGKPCRIKALEGNPKVKNAQIDPIEYYNHIYYGEKRPLSSLGDNSSYCMNRNPRARNESNASYATSTSSYGVLPHAISGYSPLYHHGSIIYLPDSNYYGLAEPWDGIPRQASSHKPGQAHGSRH</sequence>
<evidence type="ECO:0000256" key="1">
    <source>
        <dbReference type="ARBA" id="ARBA00022884"/>
    </source>
</evidence>
<dbReference type="InterPro" id="IPR035979">
    <property type="entry name" value="RBD_domain_sf"/>
</dbReference>
<evidence type="ECO:0000259" key="4">
    <source>
        <dbReference type="PROSITE" id="PS50102"/>
    </source>
</evidence>
<keyword evidence="1 2" id="KW-0694">RNA-binding</keyword>
<evidence type="ECO:0000313" key="6">
    <source>
        <dbReference type="Proteomes" id="UP000823388"/>
    </source>
</evidence>
<dbReference type="CDD" id="cd00590">
    <property type="entry name" value="RRM_SF"/>
    <property type="match status" value="1"/>
</dbReference>
<dbReference type="Gene3D" id="3.30.70.330">
    <property type="match status" value="1"/>
</dbReference>
<dbReference type="PANTHER" id="PTHR21245">
    <property type="entry name" value="HETEROGENEOUS NUCLEAR RIBONUCLEOPROTEIN"/>
    <property type="match status" value="1"/>
</dbReference>
<reference evidence="5" key="1">
    <citation type="submission" date="2020-05" db="EMBL/GenBank/DDBJ databases">
        <title>WGS assembly of Panicum virgatum.</title>
        <authorList>
            <person name="Lovell J.T."/>
            <person name="Jenkins J."/>
            <person name="Shu S."/>
            <person name="Juenger T.E."/>
            <person name="Schmutz J."/>
        </authorList>
    </citation>
    <scope>NUCLEOTIDE SEQUENCE</scope>
    <source>
        <strain evidence="5">AP13</strain>
    </source>
</reference>
<dbReference type="InterPro" id="IPR000504">
    <property type="entry name" value="RRM_dom"/>
</dbReference>
<evidence type="ECO:0000256" key="2">
    <source>
        <dbReference type="PROSITE-ProRule" id="PRU00176"/>
    </source>
</evidence>
<evidence type="ECO:0000313" key="5">
    <source>
        <dbReference type="EMBL" id="KAG2640318.1"/>
    </source>
</evidence>
<feature type="compositionally biased region" description="Low complexity" evidence="3">
    <location>
        <begin position="55"/>
        <end position="82"/>
    </location>
</feature>
<dbReference type="SUPFAM" id="SSF54928">
    <property type="entry name" value="RNA-binding domain, RBD"/>
    <property type="match status" value="1"/>
</dbReference>
<feature type="domain" description="RRM" evidence="4">
    <location>
        <begin position="252"/>
        <end position="331"/>
    </location>
</feature>